<proteinExistence type="inferred from homology"/>
<evidence type="ECO:0000256" key="9">
    <source>
        <dbReference type="ARBA" id="ARBA00022771"/>
    </source>
</evidence>
<evidence type="ECO:0000256" key="7">
    <source>
        <dbReference type="ARBA" id="ARBA00022625"/>
    </source>
</evidence>
<organism evidence="19">
    <name type="scientific">Hyperionvirus sp</name>
    <dbReference type="NCBI Taxonomy" id="2487770"/>
    <lineage>
        <taxon>Viruses</taxon>
        <taxon>Varidnaviria</taxon>
        <taxon>Bamfordvirae</taxon>
        <taxon>Nucleocytoviricota</taxon>
        <taxon>Megaviricetes</taxon>
        <taxon>Imitervirales</taxon>
        <taxon>Mimiviridae</taxon>
        <taxon>Klosneuvirinae</taxon>
    </lineage>
</organism>
<evidence type="ECO:0000313" key="19">
    <source>
        <dbReference type="EMBL" id="AYV84055.1"/>
    </source>
</evidence>
<evidence type="ECO:0000256" key="1">
    <source>
        <dbReference type="ARBA" id="ARBA00004280"/>
    </source>
</evidence>
<evidence type="ECO:0000256" key="16">
    <source>
        <dbReference type="SAM" id="Phobius"/>
    </source>
</evidence>
<keyword evidence="6" id="KW-1080">Inhibition of host adaptive immune response by virus</keyword>
<accession>A0A3G5A9Z4</accession>
<keyword evidence="7" id="KW-1115">Inhibition of host MHC class I molecule presentation by virus</keyword>
<dbReference type="PROSITE" id="PS50089">
    <property type="entry name" value="ZF_RING_2"/>
    <property type="match status" value="1"/>
</dbReference>
<dbReference type="GO" id="GO:0046776">
    <property type="term" value="P:symbiont-mediated suppression of host antigen processing and presentation of peptide antigen via MHC class I"/>
    <property type="evidence" value="ECO:0007669"/>
    <property type="project" value="UniProtKB-KW"/>
</dbReference>
<name>A0A3G5A9Z4_9VIRU</name>
<dbReference type="PROSITE" id="PS51292">
    <property type="entry name" value="ZF_RING_CH"/>
    <property type="match status" value="1"/>
</dbReference>
<evidence type="ECO:0000259" key="17">
    <source>
        <dbReference type="PROSITE" id="PS50089"/>
    </source>
</evidence>
<dbReference type="GO" id="GO:0033644">
    <property type="term" value="C:host cell membrane"/>
    <property type="evidence" value="ECO:0007669"/>
    <property type="project" value="UniProtKB-SubCell"/>
</dbReference>
<evidence type="ECO:0000256" key="15">
    <source>
        <dbReference type="PROSITE-ProRule" id="PRU00175"/>
    </source>
</evidence>
<dbReference type="CDD" id="cd16495">
    <property type="entry name" value="RING_CH-C4HC3_MARCH"/>
    <property type="match status" value="1"/>
</dbReference>
<evidence type="ECO:0000256" key="14">
    <source>
        <dbReference type="ARBA" id="ARBA00031582"/>
    </source>
</evidence>
<keyword evidence="16" id="KW-1133">Transmembrane helix</keyword>
<evidence type="ECO:0000256" key="2">
    <source>
        <dbReference type="ARBA" id="ARBA00004301"/>
    </source>
</evidence>
<keyword evidence="11" id="KW-0862">Zinc</keyword>
<reference evidence="19" key="1">
    <citation type="submission" date="2018-10" db="EMBL/GenBank/DDBJ databases">
        <title>Hidden diversity of soil giant viruses.</title>
        <authorList>
            <person name="Schulz F."/>
            <person name="Alteio L."/>
            <person name="Goudeau D."/>
            <person name="Ryan E.M."/>
            <person name="Malmstrom R.R."/>
            <person name="Blanchard J."/>
            <person name="Woyke T."/>
        </authorList>
    </citation>
    <scope>NUCLEOTIDE SEQUENCE</scope>
    <source>
        <strain evidence="19">HYV1</strain>
    </source>
</reference>
<keyword evidence="16" id="KW-0472">Membrane</keyword>
<evidence type="ECO:0000256" key="3">
    <source>
        <dbReference type="ARBA" id="ARBA00004359"/>
    </source>
</evidence>
<feature type="transmembrane region" description="Helical" evidence="16">
    <location>
        <begin position="127"/>
        <end position="143"/>
    </location>
</feature>
<evidence type="ECO:0000256" key="11">
    <source>
        <dbReference type="ARBA" id="ARBA00022833"/>
    </source>
</evidence>
<dbReference type="EMBL" id="MK072398">
    <property type="protein sequence ID" value="AYV84055.1"/>
    <property type="molecule type" value="Genomic_DNA"/>
</dbReference>
<sequence>MSNECRICKEEGEPDKLISPCKCGGSMKYVHIDCIERWRSTSANGNSQCETCKTFYKFKYGRIKCNRICVDYSVGAVLEILACLLLIPLSISWLFCLLYGLWIIIFHLDPFLIKSFNPVNLLLNEPFIKPFIILNMLFFAIGIKKNMREFIETFKNIHGLMREKSIATRSTNM</sequence>
<dbReference type="InterPro" id="IPR001841">
    <property type="entry name" value="Znf_RING"/>
</dbReference>
<feature type="transmembrane region" description="Helical" evidence="16">
    <location>
        <begin position="80"/>
        <end position="107"/>
    </location>
</feature>
<keyword evidence="9 15" id="KW-0863">Zinc-finger</keyword>
<dbReference type="SUPFAM" id="SSF57850">
    <property type="entry name" value="RING/U-box"/>
    <property type="match status" value="1"/>
</dbReference>
<comment type="function">
    <text evidence="13">E3 ubiquitin-protein ligase which promotes ubiquitination and subsequent degradation of host MHC-I and CD4 molecules, presumably to prevent lysis of infected cells by cytotoxic T-lymphocytes and NK cell. Binds target molecules through transmembrane interaction. The result of this ubiquitination is the enhancement of the endocytosis of the target chain and the delivery to the lysosome, where it is proteolytically destroyed.</text>
</comment>
<evidence type="ECO:0000256" key="10">
    <source>
        <dbReference type="ARBA" id="ARBA00022812"/>
    </source>
</evidence>
<evidence type="ECO:0000256" key="5">
    <source>
        <dbReference type="ARBA" id="ARBA00018161"/>
    </source>
</evidence>
<feature type="domain" description="RING-type" evidence="17">
    <location>
        <begin position="5"/>
        <end position="53"/>
    </location>
</feature>
<keyword evidence="6" id="KW-0945">Host-virus interaction</keyword>
<evidence type="ECO:0000256" key="6">
    <source>
        <dbReference type="ARBA" id="ARBA00022560"/>
    </source>
</evidence>
<evidence type="ECO:0000259" key="18">
    <source>
        <dbReference type="PROSITE" id="PS51292"/>
    </source>
</evidence>
<evidence type="ECO:0000256" key="4">
    <source>
        <dbReference type="ARBA" id="ARBA00006560"/>
    </source>
</evidence>
<evidence type="ECO:0000256" key="8">
    <source>
        <dbReference type="ARBA" id="ARBA00022723"/>
    </source>
</evidence>
<dbReference type="InterPro" id="IPR013083">
    <property type="entry name" value="Znf_RING/FYVE/PHD"/>
</dbReference>
<keyword evidence="6" id="KW-0899">Viral immunoevasion</keyword>
<gene>
    <name evidence="19" type="ORF">Hyperionvirus16_30</name>
</gene>
<dbReference type="Pfam" id="PF12906">
    <property type="entry name" value="RINGv"/>
    <property type="match status" value="1"/>
</dbReference>
<dbReference type="InterPro" id="IPR011016">
    <property type="entry name" value="Znf_RING-CH"/>
</dbReference>
<keyword evidence="12" id="KW-1039">Host endosome</keyword>
<feature type="domain" description="RING-CH-type" evidence="18">
    <location>
        <begin position="1"/>
        <end position="59"/>
    </location>
</feature>
<dbReference type="PANTHER" id="PTHR46347:SF1">
    <property type="entry name" value="RING_FYVE_PHD ZINC FINGER SUPERFAMILY PROTEIN"/>
    <property type="match status" value="1"/>
</dbReference>
<comment type="similarity">
    <text evidence="4">Belongs to the poxviridae LAP protein family.</text>
</comment>
<evidence type="ECO:0000256" key="12">
    <source>
        <dbReference type="ARBA" id="ARBA00023046"/>
    </source>
</evidence>
<dbReference type="PANTHER" id="PTHR46347">
    <property type="entry name" value="RING/FYVE/PHD ZINC FINGER SUPERFAMILY PROTEIN"/>
    <property type="match status" value="1"/>
</dbReference>
<evidence type="ECO:0000256" key="13">
    <source>
        <dbReference type="ARBA" id="ARBA00025257"/>
    </source>
</evidence>
<dbReference type="SMART" id="SM00744">
    <property type="entry name" value="RINGv"/>
    <property type="match status" value="1"/>
</dbReference>
<keyword evidence="10" id="KW-1040">Host Golgi apparatus</keyword>
<protein>
    <recommendedName>
        <fullName evidence="5">E3 ubiquitin-protein ligase LAP</fullName>
    </recommendedName>
    <alternativeName>
        <fullName evidence="14">Leukemia associated protein</fullName>
    </alternativeName>
</protein>
<dbReference type="GO" id="GO:0008270">
    <property type="term" value="F:zinc ion binding"/>
    <property type="evidence" value="ECO:0007669"/>
    <property type="project" value="UniProtKB-KW"/>
</dbReference>
<dbReference type="Gene3D" id="3.30.40.10">
    <property type="entry name" value="Zinc/RING finger domain, C3HC4 (zinc finger)"/>
    <property type="match status" value="1"/>
</dbReference>
<keyword evidence="8" id="KW-0479">Metal-binding</keyword>
<comment type="subcellular location">
    <subcellularLocation>
        <location evidence="3">Host Golgi apparatus</location>
        <location evidence="3">Host trans-Golgi network membrane</location>
    </subcellularLocation>
    <subcellularLocation>
        <location evidence="1">Host early endosome membrane</location>
    </subcellularLocation>
    <subcellularLocation>
        <location evidence="2">Host membrane</location>
        <topology evidence="2">Multi-pass membrane protein</topology>
    </subcellularLocation>
</comment>
<dbReference type="GO" id="GO:0044177">
    <property type="term" value="C:host cell Golgi apparatus"/>
    <property type="evidence" value="ECO:0007669"/>
    <property type="project" value="UniProtKB-SubCell"/>
</dbReference>
<keyword evidence="16" id="KW-0812">Transmembrane</keyword>